<dbReference type="PANTHER" id="PTHR14614">
    <property type="entry name" value="HEPATOCELLULAR CARCINOMA-ASSOCIATED ANTIGEN"/>
    <property type="match status" value="1"/>
</dbReference>
<comment type="subcellular location">
    <subcellularLocation>
        <location evidence="1">Cytoplasm</location>
    </subcellularLocation>
</comment>
<comment type="function">
    <text evidence="1">S-adenosyl-L-methionine-dependent protein-lysine N-methyltransferase that methylates elongation factor 1-alpha.</text>
</comment>
<keyword evidence="1" id="KW-0949">S-adenosyl-L-methionine</keyword>
<reference evidence="3 4" key="1">
    <citation type="journal article" date="2015" name="Fungal Genet. Biol.">
        <title>Evolution of novel wood decay mechanisms in Agaricales revealed by the genome sequences of Fistulina hepatica and Cylindrobasidium torrendii.</title>
        <authorList>
            <person name="Floudas D."/>
            <person name="Held B.W."/>
            <person name="Riley R."/>
            <person name="Nagy L.G."/>
            <person name="Koehler G."/>
            <person name="Ransdell A.S."/>
            <person name="Younus H."/>
            <person name="Chow J."/>
            <person name="Chiniquy J."/>
            <person name="Lipzen A."/>
            <person name="Tritt A."/>
            <person name="Sun H."/>
            <person name="Haridas S."/>
            <person name="LaButti K."/>
            <person name="Ohm R.A."/>
            <person name="Kues U."/>
            <person name="Blanchette R.A."/>
            <person name="Grigoriev I.V."/>
            <person name="Minto R.E."/>
            <person name="Hibbett D.S."/>
        </authorList>
    </citation>
    <scope>NUCLEOTIDE SEQUENCE [LARGE SCALE GENOMIC DNA]</scope>
    <source>
        <strain evidence="3 4">FP15055 ss-10</strain>
    </source>
</reference>
<dbReference type="EMBL" id="KN880439">
    <property type="protein sequence ID" value="KIY72971.1"/>
    <property type="molecule type" value="Genomic_DNA"/>
</dbReference>
<dbReference type="Proteomes" id="UP000054007">
    <property type="component" value="Unassembled WGS sequence"/>
</dbReference>
<dbReference type="AlphaFoldDB" id="A0A0D7BTM7"/>
<dbReference type="InterPro" id="IPR029063">
    <property type="entry name" value="SAM-dependent_MTases_sf"/>
</dbReference>
<dbReference type="OrthoDB" id="407325at2759"/>
<feature type="binding site" evidence="1">
    <location>
        <begin position="144"/>
        <end position="146"/>
    </location>
    <ligand>
        <name>S-adenosyl-L-methionine</name>
        <dbReference type="ChEBI" id="CHEBI:59789"/>
    </ligand>
</feature>
<evidence type="ECO:0000313" key="4">
    <source>
        <dbReference type="Proteomes" id="UP000054007"/>
    </source>
</evidence>
<dbReference type="SUPFAM" id="SSF53335">
    <property type="entry name" value="S-adenosyl-L-methionine-dependent methyltransferases"/>
    <property type="match status" value="1"/>
</dbReference>
<dbReference type="CDD" id="cd02440">
    <property type="entry name" value="AdoMet_MTases"/>
    <property type="match status" value="1"/>
</dbReference>
<keyword evidence="1" id="KW-0808">Transferase</keyword>
<proteinExistence type="inferred from homology"/>
<feature type="binding site" evidence="1">
    <location>
        <position position="210"/>
    </location>
    <ligand>
        <name>S-adenosyl-L-methionine</name>
        <dbReference type="ChEBI" id="CHEBI:59789"/>
    </ligand>
</feature>
<protein>
    <recommendedName>
        <fullName evidence="1">Protein-lysine N-methyltransferase EFM6</fullName>
        <ecNumber evidence="1">2.1.1.-</ecNumber>
    </recommendedName>
    <alternativeName>
        <fullName evidence="1">Elongation factor methyltransferase 6</fullName>
    </alternativeName>
</protein>
<sequence>MASLSPAIALLHTKAPSSNSNAPLPPQLDSDDESKIFNVYADEVDDPRDTQRSELISLLPEQVYSPDSKSIRLAFAPRRTGSATQPAAHTLDQHANGSALSVELCVDASPGCGGIVWQAGQILSNYLVHKGRDSLRGKSVLELGSGTGLVGIVAAKLDGKVCITDQAPLLDIMRRNVDLNELSHSCQVAEFNWGEPIPEGIPTPDIILAADCVYFEPAFPLLVQTLCDLSPKGSKVEILFCYKKRRKADKRFFGMLKKKFRWEEVMDDPCREIYSRDAVTLLQLYRI</sequence>
<keyword evidence="1" id="KW-0963">Cytoplasm</keyword>
<dbReference type="Gene3D" id="3.40.50.150">
    <property type="entry name" value="Vaccinia Virus protein VP39"/>
    <property type="match status" value="1"/>
</dbReference>
<feature type="binding site" evidence="1">
    <location>
        <position position="117"/>
    </location>
    <ligand>
        <name>S-adenosyl-L-methionine</name>
        <dbReference type="ChEBI" id="CHEBI:59789"/>
    </ligand>
</feature>
<gene>
    <name evidence="1" type="primary">EFM6</name>
    <name evidence="3" type="ORF">CYLTODRAFT_343115</name>
</gene>
<keyword evidence="1" id="KW-0489">Methyltransferase</keyword>
<dbReference type="InterPro" id="IPR019410">
    <property type="entry name" value="Methyltransf_16"/>
</dbReference>
<dbReference type="Pfam" id="PF10294">
    <property type="entry name" value="Methyltransf_16"/>
    <property type="match status" value="1"/>
</dbReference>
<accession>A0A0D7BTM7</accession>
<dbReference type="InterPro" id="IPR033684">
    <property type="entry name" value="EFM6"/>
</dbReference>
<comment type="similarity">
    <text evidence="1">Belongs to the class I-like SAM-binding methyltransferase superfamily. METTL21 family. EFM6 subfamily.</text>
</comment>
<name>A0A0D7BTM7_9AGAR</name>
<dbReference type="GO" id="GO:0032259">
    <property type="term" value="P:methylation"/>
    <property type="evidence" value="ECO:0007669"/>
    <property type="project" value="UniProtKB-KW"/>
</dbReference>
<evidence type="ECO:0000256" key="2">
    <source>
        <dbReference type="SAM" id="MobiDB-lite"/>
    </source>
</evidence>
<organism evidence="3 4">
    <name type="scientific">Cylindrobasidium torrendii FP15055 ss-10</name>
    <dbReference type="NCBI Taxonomy" id="1314674"/>
    <lineage>
        <taxon>Eukaryota</taxon>
        <taxon>Fungi</taxon>
        <taxon>Dikarya</taxon>
        <taxon>Basidiomycota</taxon>
        <taxon>Agaricomycotina</taxon>
        <taxon>Agaricomycetes</taxon>
        <taxon>Agaricomycetidae</taxon>
        <taxon>Agaricales</taxon>
        <taxon>Marasmiineae</taxon>
        <taxon>Physalacriaceae</taxon>
        <taxon>Cylindrobasidium</taxon>
    </lineage>
</organism>
<dbReference type="PANTHER" id="PTHR14614:SF132">
    <property type="entry name" value="PROTEIN-LYSINE METHYLTRANSFERASE C42C1.13"/>
    <property type="match status" value="1"/>
</dbReference>
<feature type="binding site" evidence="1">
    <location>
        <position position="165"/>
    </location>
    <ligand>
        <name>S-adenosyl-L-methionine</name>
        <dbReference type="ChEBI" id="CHEBI:59789"/>
    </ligand>
</feature>
<evidence type="ECO:0000313" key="3">
    <source>
        <dbReference type="EMBL" id="KIY72971.1"/>
    </source>
</evidence>
<keyword evidence="4" id="KW-1185">Reference proteome</keyword>
<dbReference type="HAMAP" id="MF_03198">
    <property type="entry name" value="Methyltr_EFM6"/>
    <property type="match status" value="1"/>
</dbReference>
<dbReference type="EC" id="2.1.1.-" evidence="1"/>
<feature type="region of interest" description="Disordered" evidence="2">
    <location>
        <begin position="13"/>
        <end position="32"/>
    </location>
</feature>
<dbReference type="STRING" id="1314674.A0A0D7BTM7"/>
<feature type="binding site" evidence="1">
    <location>
        <position position="193"/>
    </location>
    <ligand>
        <name>S-adenosyl-L-methionine</name>
        <dbReference type="ChEBI" id="CHEBI:59789"/>
    </ligand>
</feature>
<evidence type="ECO:0000256" key="1">
    <source>
        <dbReference type="HAMAP-Rule" id="MF_03198"/>
    </source>
</evidence>
<dbReference type="GO" id="GO:0005737">
    <property type="term" value="C:cytoplasm"/>
    <property type="evidence" value="ECO:0007669"/>
    <property type="project" value="UniProtKB-SubCell"/>
</dbReference>
<dbReference type="GO" id="GO:0016279">
    <property type="term" value="F:protein-lysine N-methyltransferase activity"/>
    <property type="evidence" value="ECO:0007669"/>
    <property type="project" value="UniProtKB-UniRule"/>
</dbReference>